<comment type="caution">
    <text evidence="1">The sequence shown here is derived from an EMBL/GenBank/DDBJ whole genome shotgun (WGS) entry which is preliminary data.</text>
</comment>
<protein>
    <submittedName>
        <fullName evidence="1">Uncharacterized protein</fullName>
    </submittedName>
</protein>
<sequence>ATLRTPVPPVTNRSPASFLPEVPFPSSSTFPMAPKDIPPVEPGRPSSARTLLNAWGIFESLAGQKETIHRPAPAPPCPPQGSGDRLLARLALIPSTSVAPGDTCVPGALPLASPTGSPGPAGSGSPGCVGSGVRGTADPPQHPLATHPPRKTRGHLPASVCGSPPAGPCGAGSPLPGEGGLGS</sequence>
<evidence type="ECO:0000313" key="1">
    <source>
        <dbReference type="EMBL" id="CAM9213095.1"/>
    </source>
</evidence>
<evidence type="ECO:0000313" key="2">
    <source>
        <dbReference type="Proteomes" id="UP001162501"/>
    </source>
</evidence>
<reference evidence="1" key="1">
    <citation type="submission" date="2025-03" db="EMBL/GenBank/DDBJ databases">
        <authorList>
            <consortium name="ELIXIR-Norway"/>
            <consortium name="Elixir Norway"/>
        </authorList>
    </citation>
    <scope>NUCLEOTIDE SEQUENCE</scope>
</reference>
<dbReference type="Proteomes" id="UP001162501">
    <property type="component" value="Unassembled WGS sequence"/>
</dbReference>
<gene>
    <name evidence="1" type="ORF">MRATA1EN22A_LOCUS29953</name>
</gene>
<feature type="non-terminal residue" evidence="1">
    <location>
        <position position="1"/>
    </location>
</feature>
<dbReference type="EMBL" id="CATOBB020001000">
    <property type="protein sequence ID" value="CAM9213095.1"/>
    <property type="molecule type" value="Genomic_DNA"/>
</dbReference>
<accession>A0ACB1KHD7</accession>
<proteinExistence type="predicted"/>
<organism evidence="1 2">
    <name type="scientific">Rangifer tarandus platyrhynchus</name>
    <name type="common">Svalbard reindeer</name>
    <dbReference type="NCBI Taxonomy" id="3082113"/>
    <lineage>
        <taxon>Eukaryota</taxon>
        <taxon>Metazoa</taxon>
        <taxon>Chordata</taxon>
        <taxon>Craniata</taxon>
        <taxon>Vertebrata</taxon>
        <taxon>Euteleostomi</taxon>
        <taxon>Mammalia</taxon>
        <taxon>Eutheria</taxon>
        <taxon>Laurasiatheria</taxon>
        <taxon>Artiodactyla</taxon>
        <taxon>Ruminantia</taxon>
        <taxon>Pecora</taxon>
        <taxon>Cervidae</taxon>
        <taxon>Odocoileinae</taxon>
        <taxon>Rangifer</taxon>
    </lineage>
</organism>
<name>A0ACB1KHD7_RANTA</name>
<feature type="non-terminal residue" evidence="1">
    <location>
        <position position="183"/>
    </location>
</feature>